<keyword evidence="1 2" id="KW-0694">RNA-binding</keyword>
<dbReference type="PANTHER" id="PTHR10693:SF20">
    <property type="entry name" value="AT27578P"/>
    <property type="match status" value="1"/>
</dbReference>
<sequence>MAAPAVQPPADNIPPADIVGSAFARQYYSILQQSPALVYRFYQENSKLGRPENADIMGFTTTMDAIDAEIQSYGSLKADIKFVDAQESYNGGVIVLVTGSMINADDSRRGFTQTFFLAPQDKGFFVLNDMFRYVEDDCHQNERQNGFVALPTPNQVLEEVPPVQENYIMEESNGEVYNPHENGEVPVEEVEEEEPVAEVVNEVPNDPQVIVPESKVQVVAESNGKFVAESNGKVVAESNGKLVAESNDKVVAEPPNDSQTPKRSYASIVMKDTRVSAPSPNFPKSMPKTQEQQKTVTEVPLSAPLPYSADMIDDGNNHEAEGEGYSIYIKNLPFNIPYSVVEEALSRFGPIKNDGIQIRKNNSFGFGFVEFEAAGAARSAIEASPIMIAGRSVVVEEKKSTNSRGPFRGRFPPGRGGGGFRGEGGRGRGGYGGGRGYGRGENNRNDFGNRGGGRGYHNRSEGYQRNDQNGNGAVQMNRGGGSGNGNTRTQRVPAQA</sequence>
<dbReference type="InterPro" id="IPR002075">
    <property type="entry name" value="NTF2_dom"/>
</dbReference>
<feature type="compositionally biased region" description="Low complexity" evidence="3">
    <location>
        <begin position="404"/>
        <end position="413"/>
    </location>
</feature>
<gene>
    <name evidence="7" type="primary">LOC110803353</name>
</gene>
<dbReference type="InterPro" id="IPR018222">
    <property type="entry name" value="Nuclear_transport_factor_2_euk"/>
</dbReference>
<evidence type="ECO:0000256" key="3">
    <source>
        <dbReference type="SAM" id="MobiDB-lite"/>
    </source>
</evidence>
<dbReference type="PANTHER" id="PTHR10693">
    <property type="entry name" value="RAS GTPASE-ACTIVATING PROTEIN-BINDING PROTEIN"/>
    <property type="match status" value="1"/>
</dbReference>
<dbReference type="CDD" id="cd00590">
    <property type="entry name" value="RRM_SF"/>
    <property type="match status" value="1"/>
</dbReference>
<feature type="region of interest" description="Disordered" evidence="3">
    <location>
        <begin position="276"/>
        <end position="295"/>
    </location>
</feature>
<feature type="compositionally biased region" description="Gly residues" evidence="3">
    <location>
        <begin position="414"/>
        <end position="439"/>
    </location>
</feature>
<reference evidence="7" key="2">
    <citation type="submission" date="2025-08" db="UniProtKB">
        <authorList>
            <consortium name="RefSeq"/>
        </authorList>
    </citation>
    <scope>IDENTIFICATION</scope>
    <source>
        <tissue evidence="7">Leaf</tissue>
    </source>
</reference>
<dbReference type="GO" id="GO:1990904">
    <property type="term" value="C:ribonucleoprotein complex"/>
    <property type="evidence" value="ECO:0007669"/>
    <property type="project" value="TreeGrafter"/>
</dbReference>
<proteinExistence type="predicted"/>
<reference evidence="6" key="1">
    <citation type="journal article" date="2021" name="Nat. Commun.">
        <title>Genomic analyses provide insights into spinach domestication and the genetic basis of agronomic traits.</title>
        <authorList>
            <person name="Cai X."/>
            <person name="Sun X."/>
            <person name="Xu C."/>
            <person name="Sun H."/>
            <person name="Wang X."/>
            <person name="Ge C."/>
            <person name="Zhang Z."/>
            <person name="Wang Q."/>
            <person name="Fei Z."/>
            <person name="Jiao C."/>
            <person name="Wang Q."/>
        </authorList>
    </citation>
    <scope>NUCLEOTIDE SEQUENCE [LARGE SCALE GENOMIC DNA]</scope>
    <source>
        <strain evidence="6">cv. Varoflay</strain>
    </source>
</reference>
<dbReference type="Gene3D" id="3.30.70.330">
    <property type="match status" value="1"/>
</dbReference>
<dbReference type="SUPFAM" id="SSF54928">
    <property type="entry name" value="RNA-binding domain, RBD"/>
    <property type="match status" value="1"/>
</dbReference>
<organism evidence="6 7">
    <name type="scientific">Spinacia oleracea</name>
    <name type="common">Spinach</name>
    <dbReference type="NCBI Taxonomy" id="3562"/>
    <lineage>
        <taxon>Eukaryota</taxon>
        <taxon>Viridiplantae</taxon>
        <taxon>Streptophyta</taxon>
        <taxon>Embryophyta</taxon>
        <taxon>Tracheophyta</taxon>
        <taxon>Spermatophyta</taxon>
        <taxon>Magnoliopsida</taxon>
        <taxon>eudicotyledons</taxon>
        <taxon>Gunneridae</taxon>
        <taxon>Pentapetalae</taxon>
        <taxon>Caryophyllales</taxon>
        <taxon>Chenopodiaceae</taxon>
        <taxon>Chenopodioideae</taxon>
        <taxon>Anserineae</taxon>
        <taxon>Spinacia</taxon>
    </lineage>
</organism>
<dbReference type="RefSeq" id="XP_021864557.2">
    <property type="nucleotide sequence ID" value="XM_022008865.2"/>
</dbReference>
<keyword evidence="6" id="KW-1185">Reference proteome</keyword>
<dbReference type="Proteomes" id="UP000813463">
    <property type="component" value="Chromosome 1"/>
</dbReference>
<evidence type="ECO:0000256" key="2">
    <source>
        <dbReference type="PROSITE-ProRule" id="PRU00176"/>
    </source>
</evidence>
<dbReference type="CDD" id="cd00780">
    <property type="entry name" value="NTF2"/>
    <property type="match status" value="1"/>
</dbReference>
<dbReference type="InterPro" id="IPR000504">
    <property type="entry name" value="RRM_dom"/>
</dbReference>
<dbReference type="Gene3D" id="3.10.450.50">
    <property type="match status" value="1"/>
</dbReference>
<dbReference type="PROSITE" id="PS50102">
    <property type="entry name" value="RRM"/>
    <property type="match status" value="1"/>
</dbReference>
<dbReference type="AlphaFoldDB" id="A0A9R0JCC1"/>
<feature type="domain" description="NTF2" evidence="5">
    <location>
        <begin position="19"/>
        <end position="133"/>
    </location>
</feature>
<dbReference type="InterPro" id="IPR032710">
    <property type="entry name" value="NTF2-like_dom_sf"/>
</dbReference>
<evidence type="ECO:0000313" key="6">
    <source>
        <dbReference type="Proteomes" id="UP000813463"/>
    </source>
</evidence>
<evidence type="ECO:0000259" key="4">
    <source>
        <dbReference type="PROSITE" id="PS50102"/>
    </source>
</evidence>
<evidence type="ECO:0000259" key="5">
    <source>
        <dbReference type="PROSITE" id="PS50177"/>
    </source>
</evidence>
<dbReference type="InterPro" id="IPR039539">
    <property type="entry name" value="Ras_GTPase_bind_prot"/>
</dbReference>
<feature type="compositionally biased region" description="Polar residues" evidence="3">
    <location>
        <begin position="465"/>
        <end position="474"/>
    </location>
</feature>
<dbReference type="GO" id="GO:0005829">
    <property type="term" value="C:cytosol"/>
    <property type="evidence" value="ECO:0000318"/>
    <property type="project" value="GO_Central"/>
</dbReference>
<dbReference type="GeneID" id="110803353"/>
<dbReference type="Pfam" id="PF02136">
    <property type="entry name" value="NTF2"/>
    <property type="match status" value="1"/>
</dbReference>
<protein>
    <submittedName>
        <fullName evidence="7">Nuclear transport factor 2</fullName>
    </submittedName>
</protein>
<feature type="domain" description="RRM" evidence="4">
    <location>
        <begin position="325"/>
        <end position="400"/>
    </location>
</feature>
<dbReference type="GO" id="GO:0003729">
    <property type="term" value="F:mRNA binding"/>
    <property type="evidence" value="ECO:0000318"/>
    <property type="project" value="GO_Central"/>
</dbReference>
<accession>A0A9R0JCC1</accession>
<dbReference type="PROSITE" id="PS50177">
    <property type="entry name" value="NTF2_DOMAIN"/>
    <property type="match status" value="1"/>
</dbReference>
<dbReference type="Pfam" id="PF00076">
    <property type="entry name" value="RRM_1"/>
    <property type="match status" value="1"/>
</dbReference>
<dbReference type="SUPFAM" id="SSF54427">
    <property type="entry name" value="NTF2-like"/>
    <property type="match status" value="1"/>
</dbReference>
<evidence type="ECO:0000313" key="7">
    <source>
        <dbReference type="RefSeq" id="XP_021864557.2"/>
    </source>
</evidence>
<dbReference type="InterPro" id="IPR012677">
    <property type="entry name" value="Nucleotide-bd_a/b_plait_sf"/>
</dbReference>
<name>A0A9R0JCC1_SPIOL</name>
<dbReference type="SMART" id="SM00360">
    <property type="entry name" value="RRM"/>
    <property type="match status" value="1"/>
</dbReference>
<dbReference type="KEGG" id="soe:110803353"/>
<feature type="region of interest" description="Disordered" evidence="3">
    <location>
        <begin position="396"/>
        <end position="496"/>
    </location>
</feature>
<evidence type="ECO:0000256" key="1">
    <source>
        <dbReference type="ARBA" id="ARBA00022884"/>
    </source>
</evidence>
<dbReference type="InterPro" id="IPR035979">
    <property type="entry name" value="RBD_domain_sf"/>
</dbReference>